<feature type="domain" description="Flagellar protein FlgJ N-terminal" evidence="1">
    <location>
        <begin position="51"/>
        <end position="97"/>
    </location>
</feature>
<accession>A0A090MIW6</accession>
<organism evidence="2 3">
    <name type="scientific">Afipia felis</name>
    <name type="common">Cat scratch disease bacillus</name>
    <dbReference type="NCBI Taxonomy" id="1035"/>
    <lineage>
        <taxon>Bacteria</taxon>
        <taxon>Pseudomonadati</taxon>
        <taxon>Pseudomonadota</taxon>
        <taxon>Alphaproteobacteria</taxon>
        <taxon>Hyphomicrobiales</taxon>
        <taxon>Nitrobacteraceae</taxon>
        <taxon>Afipia</taxon>
    </lineage>
</organism>
<keyword evidence="3" id="KW-1185">Reference proteome</keyword>
<dbReference type="STRING" id="1035.BN961_00795"/>
<protein>
    <submittedName>
        <fullName evidence="2">Chemotactic signal-response protein CheL</fullName>
    </submittedName>
</protein>
<gene>
    <name evidence="2" type="ORF">BN961_00795</name>
</gene>
<sequence>MNASSSIPLVNGRPDPVFAQALAKVSPENQAKAKTKAEDFEAVFLNSMFSQMMSGVKGEGPFGDTQSTGVWRSMMVDQYARSFAKAGGIGIGNEVYRMLITQQANKAA</sequence>
<reference evidence="2 3" key="1">
    <citation type="journal article" date="2014" name="Genome Announc.">
        <title>Genome Sequence of Afipia felis Strain 76713, Isolated in Hospital Water Using an Amoeba Co-Culture Procedure.</title>
        <authorList>
            <person name="Benamar S."/>
            <person name="La Scola B."/>
            <person name="Croce O."/>
        </authorList>
    </citation>
    <scope>NUCLEOTIDE SEQUENCE [LARGE SCALE GENOMIC DNA]</scope>
    <source>
        <strain evidence="2 3">76713</strain>
    </source>
</reference>
<dbReference type="Pfam" id="PF10135">
    <property type="entry name" value="Rod-binding"/>
    <property type="match status" value="1"/>
</dbReference>
<dbReference type="Proteomes" id="UP000035762">
    <property type="component" value="Unassembled WGS sequence"/>
</dbReference>
<comment type="caution">
    <text evidence="2">The sequence shown here is derived from an EMBL/GenBank/DDBJ whole genome shotgun (WGS) entry which is preliminary data.</text>
</comment>
<evidence type="ECO:0000259" key="1">
    <source>
        <dbReference type="Pfam" id="PF10135"/>
    </source>
</evidence>
<dbReference type="NCBIfam" id="NF009431">
    <property type="entry name" value="PRK12790.1"/>
    <property type="match status" value="1"/>
</dbReference>
<dbReference type="OrthoDB" id="7862954at2"/>
<name>A0A090MIW6_AFIFE</name>
<evidence type="ECO:0000313" key="3">
    <source>
        <dbReference type="Proteomes" id="UP000035762"/>
    </source>
</evidence>
<dbReference type="InterPro" id="IPR019301">
    <property type="entry name" value="Flagellar_prot_FlgJ_N"/>
</dbReference>
<evidence type="ECO:0000313" key="2">
    <source>
        <dbReference type="EMBL" id="CEG07406.1"/>
    </source>
</evidence>
<dbReference type="AlphaFoldDB" id="A0A090MIW6"/>
<dbReference type="RefSeq" id="WP_009336975.1">
    <property type="nucleotide sequence ID" value="NZ_CCAZ020000001.1"/>
</dbReference>
<dbReference type="EMBL" id="CCAZ020000001">
    <property type="protein sequence ID" value="CEG07406.1"/>
    <property type="molecule type" value="Genomic_DNA"/>
</dbReference>
<proteinExistence type="predicted"/>